<evidence type="ECO:0000313" key="3">
    <source>
        <dbReference type="EMBL" id="CAA7410027.1"/>
    </source>
</evidence>
<dbReference type="Proteomes" id="UP000663760">
    <property type="component" value="Chromosome 17"/>
</dbReference>
<evidence type="ECO:0000256" key="1">
    <source>
        <dbReference type="SAM" id="MobiDB-lite"/>
    </source>
</evidence>
<accession>A0A7I8JRL4</accession>
<organism evidence="2">
    <name type="scientific">Spirodela intermedia</name>
    <name type="common">Intermediate duckweed</name>
    <dbReference type="NCBI Taxonomy" id="51605"/>
    <lineage>
        <taxon>Eukaryota</taxon>
        <taxon>Viridiplantae</taxon>
        <taxon>Streptophyta</taxon>
        <taxon>Embryophyta</taxon>
        <taxon>Tracheophyta</taxon>
        <taxon>Spermatophyta</taxon>
        <taxon>Magnoliopsida</taxon>
        <taxon>Liliopsida</taxon>
        <taxon>Araceae</taxon>
        <taxon>Lemnoideae</taxon>
        <taxon>Spirodela</taxon>
    </lineage>
</organism>
<name>A0A7I8JRL4_SPIIN</name>
<protein>
    <submittedName>
        <fullName evidence="2">Uncharacterized protein</fullName>
    </submittedName>
</protein>
<feature type="region of interest" description="Disordered" evidence="1">
    <location>
        <begin position="89"/>
        <end position="113"/>
    </location>
</feature>
<keyword evidence="4" id="KW-1185">Reference proteome</keyword>
<dbReference type="AlphaFoldDB" id="A0A7I8JRL4"/>
<proteinExistence type="predicted"/>
<dbReference type="OrthoDB" id="1770855at2759"/>
<sequence length="113" mass="12074">MAKKPGKGNADQGKRGRQGSVNASCESARTWTNPVARMTPAANAFETTKRPDSARRNRQLVPTRGSVTPATLETRITAMAIIFNLSAASSSLHSAASPPPEEHSAFPRDLATW</sequence>
<gene>
    <name evidence="2" type="ORF">SI7747_17019224</name>
    <name evidence="3" type="ORF">SI8410_17020705</name>
</gene>
<evidence type="ECO:0000313" key="4">
    <source>
        <dbReference type="Proteomes" id="UP000663760"/>
    </source>
</evidence>
<dbReference type="EMBL" id="LR743604">
    <property type="protein sequence ID" value="CAA2633741.1"/>
    <property type="molecule type" value="Genomic_DNA"/>
</dbReference>
<evidence type="ECO:0000313" key="2">
    <source>
        <dbReference type="EMBL" id="CAA2633741.1"/>
    </source>
</evidence>
<dbReference type="EMBL" id="LR746280">
    <property type="protein sequence ID" value="CAA7410027.1"/>
    <property type="molecule type" value="Genomic_DNA"/>
</dbReference>
<reference evidence="2" key="1">
    <citation type="submission" date="2019-12" db="EMBL/GenBank/DDBJ databases">
        <authorList>
            <person name="Scholz U."/>
            <person name="Mascher M."/>
            <person name="Fiebig A."/>
        </authorList>
    </citation>
    <scope>NUCLEOTIDE SEQUENCE</scope>
</reference>
<feature type="region of interest" description="Disordered" evidence="1">
    <location>
        <begin position="1"/>
        <end position="71"/>
    </location>
</feature>
<feature type="compositionally biased region" description="Polar residues" evidence="1">
    <location>
        <begin position="19"/>
        <end position="33"/>
    </location>
</feature>